<dbReference type="CDD" id="cd06261">
    <property type="entry name" value="TM_PBP2"/>
    <property type="match status" value="1"/>
</dbReference>
<gene>
    <name evidence="9" type="ORF">GCM10007971_11960</name>
</gene>
<comment type="caution">
    <text evidence="9">The sequence shown here is derived from an EMBL/GenBank/DDBJ whole genome shotgun (WGS) entry which is preliminary data.</text>
</comment>
<proteinExistence type="inferred from homology"/>
<reference evidence="9" key="1">
    <citation type="journal article" date="2014" name="Int. J. Syst. Evol. Microbiol.">
        <title>Complete genome sequence of Corynebacterium casei LMG S-19264T (=DSM 44701T), isolated from a smear-ripened cheese.</title>
        <authorList>
            <consortium name="US DOE Joint Genome Institute (JGI-PGF)"/>
            <person name="Walter F."/>
            <person name="Albersmeier A."/>
            <person name="Kalinowski J."/>
            <person name="Ruckert C."/>
        </authorList>
    </citation>
    <scope>NUCLEOTIDE SEQUENCE</scope>
    <source>
        <strain evidence="9">JCM 17251</strain>
    </source>
</reference>
<feature type="domain" description="ABC transmembrane type-1" evidence="8">
    <location>
        <begin position="295"/>
        <end position="484"/>
    </location>
</feature>
<feature type="transmembrane region" description="Helical" evidence="7">
    <location>
        <begin position="89"/>
        <end position="109"/>
    </location>
</feature>
<protein>
    <submittedName>
        <fullName evidence="9">Peptide ABC transporter permease</fullName>
    </submittedName>
</protein>
<dbReference type="InterPro" id="IPR000515">
    <property type="entry name" value="MetI-like"/>
</dbReference>
<dbReference type="SUPFAM" id="SSF161098">
    <property type="entry name" value="MetI-like"/>
    <property type="match status" value="1"/>
</dbReference>
<dbReference type="Proteomes" id="UP000624041">
    <property type="component" value="Unassembled WGS sequence"/>
</dbReference>
<evidence type="ECO:0000256" key="1">
    <source>
        <dbReference type="ARBA" id="ARBA00004651"/>
    </source>
</evidence>
<accession>A0A918D0C4</accession>
<feature type="transmembrane region" description="Helical" evidence="7">
    <location>
        <begin position="121"/>
        <end position="139"/>
    </location>
</feature>
<feature type="transmembrane region" description="Helical" evidence="7">
    <location>
        <begin position="232"/>
        <end position="255"/>
    </location>
</feature>
<feature type="transmembrane region" description="Helical" evidence="7">
    <location>
        <begin position="43"/>
        <end position="69"/>
    </location>
</feature>
<feature type="transmembrane region" description="Helical" evidence="7">
    <location>
        <begin position="462"/>
        <end position="483"/>
    </location>
</feature>
<dbReference type="InterPro" id="IPR050366">
    <property type="entry name" value="BP-dependent_transpt_permease"/>
</dbReference>
<feature type="transmembrane region" description="Helical" evidence="7">
    <location>
        <begin position="151"/>
        <end position="171"/>
    </location>
</feature>
<evidence type="ECO:0000256" key="5">
    <source>
        <dbReference type="ARBA" id="ARBA00022989"/>
    </source>
</evidence>
<feature type="transmembrane region" description="Helical" evidence="7">
    <location>
        <begin position="20"/>
        <end position="37"/>
    </location>
</feature>
<evidence type="ECO:0000256" key="4">
    <source>
        <dbReference type="ARBA" id="ARBA00022692"/>
    </source>
</evidence>
<feature type="transmembrane region" description="Helical" evidence="7">
    <location>
        <begin position="183"/>
        <end position="211"/>
    </location>
</feature>
<dbReference type="GO" id="GO:0055085">
    <property type="term" value="P:transmembrane transport"/>
    <property type="evidence" value="ECO:0007669"/>
    <property type="project" value="InterPro"/>
</dbReference>
<evidence type="ECO:0000256" key="3">
    <source>
        <dbReference type="ARBA" id="ARBA00022475"/>
    </source>
</evidence>
<dbReference type="Gene3D" id="1.10.3720.10">
    <property type="entry name" value="MetI-like"/>
    <property type="match status" value="1"/>
</dbReference>
<name>A0A918D0C4_9BACI</name>
<organism evidence="9 10">
    <name type="scientific">Oceanobacillus indicireducens</name>
    <dbReference type="NCBI Taxonomy" id="1004261"/>
    <lineage>
        <taxon>Bacteria</taxon>
        <taxon>Bacillati</taxon>
        <taxon>Bacillota</taxon>
        <taxon>Bacilli</taxon>
        <taxon>Bacillales</taxon>
        <taxon>Bacillaceae</taxon>
        <taxon>Oceanobacillus</taxon>
    </lineage>
</organism>
<keyword evidence="2 7" id="KW-0813">Transport</keyword>
<feature type="transmembrane region" description="Helical" evidence="7">
    <location>
        <begin position="334"/>
        <end position="355"/>
    </location>
</feature>
<evidence type="ECO:0000256" key="7">
    <source>
        <dbReference type="RuleBase" id="RU363032"/>
    </source>
</evidence>
<evidence type="ECO:0000256" key="2">
    <source>
        <dbReference type="ARBA" id="ARBA00022448"/>
    </source>
</evidence>
<keyword evidence="6 7" id="KW-0472">Membrane</keyword>
<dbReference type="EMBL" id="BMOS01000006">
    <property type="protein sequence ID" value="GGN54343.1"/>
    <property type="molecule type" value="Genomic_DNA"/>
</dbReference>
<feature type="transmembrane region" description="Helical" evidence="7">
    <location>
        <begin position="420"/>
        <end position="441"/>
    </location>
</feature>
<evidence type="ECO:0000313" key="10">
    <source>
        <dbReference type="Proteomes" id="UP000624041"/>
    </source>
</evidence>
<comment type="similarity">
    <text evidence="7">Belongs to the binding-protein-dependent transport system permease family.</text>
</comment>
<dbReference type="InterPro" id="IPR035906">
    <property type="entry name" value="MetI-like_sf"/>
</dbReference>
<reference evidence="9" key="2">
    <citation type="submission" date="2020-09" db="EMBL/GenBank/DDBJ databases">
        <authorList>
            <person name="Sun Q."/>
            <person name="Ohkuma M."/>
        </authorList>
    </citation>
    <scope>NUCLEOTIDE SEQUENCE</scope>
    <source>
        <strain evidence="9">JCM 17251</strain>
    </source>
</reference>
<keyword evidence="5 7" id="KW-1133">Transmembrane helix</keyword>
<dbReference type="RefSeq" id="WP_188856426.1">
    <property type="nucleotide sequence ID" value="NZ_BMOS01000006.1"/>
</dbReference>
<dbReference type="Pfam" id="PF00528">
    <property type="entry name" value="BPD_transp_1"/>
    <property type="match status" value="1"/>
</dbReference>
<dbReference type="AlphaFoldDB" id="A0A918D0C4"/>
<evidence type="ECO:0000313" key="9">
    <source>
        <dbReference type="EMBL" id="GGN54343.1"/>
    </source>
</evidence>
<evidence type="ECO:0000259" key="8">
    <source>
        <dbReference type="PROSITE" id="PS50928"/>
    </source>
</evidence>
<feature type="transmembrane region" description="Helical" evidence="7">
    <location>
        <begin position="297"/>
        <end position="322"/>
    </location>
</feature>
<evidence type="ECO:0000256" key="6">
    <source>
        <dbReference type="ARBA" id="ARBA00023136"/>
    </source>
</evidence>
<dbReference type="PANTHER" id="PTHR43386">
    <property type="entry name" value="OLIGOPEPTIDE TRANSPORT SYSTEM PERMEASE PROTEIN APPC"/>
    <property type="match status" value="1"/>
</dbReference>
<dbReference type="PANTHER" id="PTHR43386:SF1">
    <property type="entry name" value="D,D-DIPEPTIDE TRANSPORT SYSTEM PERMEASE PROTEIN DDPC-RELATED"/>
    <property type="match status" value="1"/>
</dbReference>
<comment type="subcellular location">
    <subcellularLocation>
        <location evidence="1 7">Cell membrane</location>
        <topology evidence="1 7">Multi-pass membrane protein</topology>
    </subcellularLocation>
</comment>
<dbReference type="PROSITE" id="PS50928">
    <property type="entry name" value="ABC_TM1"/>
    <property type="match status" value="1"/>
</dbReference>
<dbReference type="GO" id="GO:0005886">
    <property type="term" value="C:plasma membrane"/>
    <property type="evidence" value="ECO:0007669"/>
    <property type="project" value="UniProtKB-SubCell"/>
</dbReference>
<keyword evidence="4 7" id="KW-0812">Transmembrane</keyword>
<keyword evidence="10" id="KW-1185">Reference proteome</keyword>
<keyword evidence="3" id="KW-1003">Cell membrane</keyword>
<sequence>MTLPKTFILKNSQKYKHAHFAFVLSLALTIVCFFNAYDYQEGLWSVSWSIVTLAYLIGTVLQGVLIQLLKKDLRDKGEIQKRTRVLSTLQLLGITVGNVFITAFAFRVLRKEESIEYTLAYYMLLTNILIFTVSLFNIFKPYVSNTFLPSMSILALFIIFSLITVIIFGKIDLIQGGYSKLKWLGGVVLLAGFTGNLFGFVLGYSILLKTVIRDDSKIDRWNKFWLSITKNFTAMLGLLFVIFTFSISVISYGTFVDRFATENNYASMLMEPSLAYPFGTDDFGRDVFSRIIYGARISLTVGVITTIIPLVIGGFLGALAGYYKNTLDNVLMRILDVIYAVPGILLAIAIIAAFGSSTTNLIIALSVGSIPTYARTMRANVLSVSNLEFVEASKALGESEWKIIFKQVVPNSFAPMIVKASLTIGTAVIATSSLSFLGLGVEPHIPEWGNILKVGSMYLETNPYLAIFPGIAIILLVLSFNFLGDGLRDALDPKLD</sequence>